<keyword evidence="4" id="KW-0249">Electron transport</keyword>
<feature type="binding site" description="covalent" evidence="7">
    <location>
        <position position="146"/>
    </location>
    <ligand>
        <name>heme c</name>
        <dbReference type="ChEBI" id="CHEBI:61717"/>
    </ligand>
</feature>
<dbReference type="GO" id="GO:0022900">
    <property type="term" value="P:electron transport chain"/>
    <property type="evidence" value="ECO:0007669"/>
    <property type="project" value="InterPro"/>
</dbReference>
<reference evidence="9 10" key="1">
    <citation type="submission" date="2018-03" db="EMBL/GenBank/DDBJ databases">
        <authorList>
            <person name="Keele B.F."/>
        </authorList>
    </citation>
    <scope>NUCLEOTIDE SEQUENCE [LARGE SCALE GENOMIC DNA]</scope>
    <source>
        <strain evidence="9 10">CECT 8626</strain>
    </source>
</reference>
<name>A0A2R8B5C3_9RHOB</name>
<feature type="binding site" description="covalent" evidence="7">
    <location>
        <position position="143"/>
    </location>
    <ligand>
        <name>heme c</name>
        <dbReference type="ChEBI" id="CHEBI:61717"/>
    </ligand>
</feature>
<dbReference type="InterPro" id="IPR012127">
    <property type="entry name" value="Cyt_c_prime"/>
</dbReference>
<proteinExistence type="predicted"/>
<evidence type="ECO:0000256" key="5">
    <source>
        <dbReference type="ARBA" id="ARBA00023004"/>
    </source>
</evidence>
<dbReference type="InterPro" id="IPR015984">
    <property type="entry name" value="Cyt_c_prime_subgr"/>
</dbReference>
<dbReference type="Gene3D" id="1.20.120.10">
    <property type="entry name" value="Cytochrome c/b562"/>
    <property type="match status" value="1"/>
</dbReference>
<dbReference type="Pfam" id="PF01322">
    <property type="entry name" value="Cytochrom_C_2"/>
    <property type="match status" value="1"/>
</dbReference>
<evidence type="ECO:0000256" key="6">
    <source>
        <dbReference type="PIRSR" id="PIRSR000027-1"/>
    </source>
</evidence>
<keyword evidence="8" id="KW-0732">Signal</keyword>
<evidence type="ECO:0000313" key="9">
    <source>
        <dbReference type="EMBL" id="SPH17777.1"/>
    </source>
</evidence>
<evidence type="ECO:0000256" key="8">
    <source>
        <dbReference type="SAM" id="SignalP"/>
    </source>
</evidence>
<dbReference type="GO" id="GO:0005506">
    <property type="term" value="F:iron ion binding"/>
    <property type="evidence" value="ECO:0007669"/>
    <property type="project" value="InterPro"/>
</dbReference>
<keyword evidence="10" id="KW-1185">Reference proteome</keyword>
<feature type="signal peptide" evidence="8">
    <location>
        <begin position="1"/>
        <end position="21"/>
    </location>
</feature>
<dbReference type="InterPro" id="IPR010980">
    <property type="entry name" value="Cyt_c/b562"/>
</dbReference>
<keyword evidence="5 6" id="KW-0408">Iron</keyword>
<evidence type="ECO:0000256" key="7">
    <source>
        <dbReference type="PIRSR" id="PIRSR000027-2"/>
    </source>
</evidence>
<dbReference type="PRINTS" id="PR00608">
    <property type="entry name" value="CYTCHROMECII"/>
</dbReference>
<gene>
    <name evidence="9" type="primary">cycP</name>
    <name evidence="9" type="ORF">DEA8626_01304</name>
</gene>
<organism evidence="9 10">
    <name type="scientific">Albidovulum aquaemixtae</name>
    <dbReference type="NCBI Taxonomy" id="1542388"/>
    <lineage>
        <taxon>Bacteria</taxon>
        <taxon>Pseudomonadati</taxon>
        <taxon>Pseudomonadota</taxon>
        <taxon>Alphaproteobacteria</taxon>
        <taxon>Rhodobacterales</taxon>
        <taxon>Paracoccaceae</taxon>
        <taxon>Albidovulum</taxon>
    </lineage>
</organism>
<dbReference type="GO" id="GO:0020037">
    <property type="term" value="F:heme binding"/>
    <property type="evidence" value="ECO:0007669"/>
    <property type="project" value="InterPro"/>
</dbReference>
<evidence type="ECO:0000256" key="2">
    <source>
        <dbReference type="ARBA" id="ARBA00022617"/>
    </source>
</evidence>
<dbReference type="SUPFAM" id="SSF47175">
    <property type="entry name" value="Cytochromes"/>
    <property type="match status" value="1"/>
</dbReference>
<keyword evidence="1" id="KW-0813">Transport</keyword>
<sequence length="155" mass="15636">MKKVLVGTTIAMIALAGSVSAQDSGPFGMQIKARQGIMSYRALNIGVLGAMAKGEAEYDAAAAQTAADNLVASAMLDASMLWPEGSDNSANPMSTADAKAWTAEAKVGEKGEAFVTAAKAMQSAAGGGLDAVKEAMGPLGEACGDCHKAARIPKE</sequence>
<evidence type="ECO:0000256" key="3">
    <source>
        <dbReference type="ARBA" id="ARBA00022723"/>
    </source>
</evidence>
<dbReference type="AlphaFoldDB" id="A0A2R8B5C3"/>
<comment type="PTM">
    <text evidence="7">Binds 1 heme group per subunit.</text>
</comment>
<dbReference type="RefSeq" id="WP_181366372.1">
    <property type="nucleotide sequence ID" value="NZ_OMOQ01000001.1"/>
</dbReference>
<evidence type="ECO:0000313" key="10">
    <source>
        <dbReference type="Proteomes" id="UP000244924"/>
    </source>
</evidence>
<dbReference type="PIRSF" id="PIRSF000027">
    <property type="entry name" value="Cytc_c_prime"/>
    <property type="match status" value="1"/>
</dbReference>
<feature type="chain" id="PRO_5015303533" evidence="8">
    <location>
        <begin position="22"/>
        <end position="155"/>
    </location>
</feature>
<dbReference type="PROSITE" id="PS51009">
    <property type="entry name" value="CYTCII"/>
    <property type="match status" value="1"/>
</dbReference>
<dbReference type="EMBL" id="OMOQ01000001">
    <property type="protein sequence ID" value="SPH17777.1"/>
    <property type="molecule type" value="Genomic_DNA"/>
</dbReference>
<keyword evidence="3 6" id="KW-0479">Metal-binding</keyword>
<dbReference type="InterPro" id="IPR002321">
    <property type="entry name" value="Cyt_c_II"/>
</dbReference>
<keyword evidence="2 7" id="KW-0349">Heme</keyword>
<feature type="binding site" description="axial binding residue" evidence="6">
    <location>
        <position position="147"/>
    </location>
    <ligand>
        <name>heme c</name>
        <dbReference type="ChEBI" id="CHEBI:61717"/>
    </ligand>
    <ligandPart>
        <name>Fe</name>
        <dbReference type="ChEBI" id="CHEBI:18248"/>
    </ligandPart>
</feature>
<protein>
    <submittedName>
        <fullName evidence="9">Cytochrome c</fullName>
    </submittedName>
</protein>
<evidence type="ECO:0000256" key="4">
    <source>
        <dbReference type="ARBA" id="ARBA00022982"/>
    </source>
</evidence>
<dbReference type="GO" id="GO:0042597">
    <property type="term" value="C:periplasmic space"/>
    <property type="evidence" value="ECO:0007669"/>
    <property type="project" value="InterPro"/>
</dbReference>
<dbReference type="Proteomes" id="UP000244924">
    <property type="component" value="Unassembled WGS sequence"/>
</dbReference>
<accession>A0A2R8B5C3</accession>
<dbReference type="GO" id="GO:0009055">
    <property type="term" value="F:electron transfer activity"/>
    <property type="evidence" value="ECO:0007669"/>
    <property type="project" value="InterPro"/>
</dbReference>
<evidence type="ECO:0000256" key="1">
    <source>
        <dbReference type="ARBA" id="ARBA00022448"/>
    </source>
</evidence>